<feature type="transmembrane region" description="Helical" evidence="5">
    <location>
        <begin position="248"/>
        <end position="269"/>
    </location>
</feature>
<comment type="caution">
    <text evidence="7">The sequence shown here is derived from an EMBL/GenBank/DDBJ whole genome shotgun (WGS) entry which is preliminary data.</text>
</comment>
<dbReference type="Gene3D" id="3.30.750.24">
    <property type="entry name" value="STAS domain"/>
    <property type="match status" value="1"/>
</dbReference>
<dbReference type="InterPro" id="IPR036513">
    <property type="entry name" value="STAS_dom_sf"/>
</dbReference>
<dbReference type="InterPro" id="IPR002645">
    <property type="entry name" value="STAS_dom"/>
</dbReference>
<feature type="transmembrane region" description="Helical" evidence="5">
    <location>
        <begin position="123"/>
        <end position="141"/>
    </location>
</feature>
<dbReference type="InterPro" id="IPR011547">
    <property type="entry name" value="SLC26A/SulP_dom"/>
</dbReference>
<accession>A0A0W0Z819</accession>
<keyword evidence="2 5" id="KW-0812">Transmembrane</keyword>
<dbReference type="PANTHER" id="PTHR11814">
    <property type="entry name" value="SULFATE TRANSPORTER"/>
    <property type="match status" value="1"/>
</dbReference>
<evidence type="ECO:0000313" key="8">
    <source>
        <dbReference type="Proteomes" id="UP000054877"/>
    </source>
</evidence>
<dbReference type="CDD" id="cd07042">
    <property type="entry name" value="STAS_SulP_like_sulfate_transporter"/>
    <property type="match status" value="1"/>
</dbReference>
<dbReference type="OrthoDB" id="9769739at2"/>
<evidence type="ECO:0000256" key="4">
    <source>
        <dbReference type="ARBA" id="ARBA00023136"/>
    </source>
</evidence>
<dbReference type="GO" id="GO:0055085">
    <property type="term" value="P:transmembrane transport"/>
    <property type="evidence" value="ECO:0007669"/>
    <property type="project" value="InterPro"/>
</dbReference>
<evidence type="ECO:0000256" key="5">
    <source>
        <dbReference type="SAM" id="Phobius"/>
    </source>
</evidence>
<feature type="transmembrane region" description="Helical" evidence="5">
    <location>
        <begin position="169"/>
        <end position="188"/>
    </location>
</feature>
<evidence type="ECO:0000313" key="7">
    <source>
        <dbReference type="EMBL" id="KTD65268.1"/>
    </source>
</evidence>
<feature type="transmembrane region" description="Helical" evidence="5">
    <location>
        <begin position="93"/>
        <end position="111"/>
    </location>
</feature>
<feature type="transmembrane region" description="Helical" evidence="5">
    <location>
        <begin position="327"/>
        <end position="358"/>
    </location>
</feature>
<protein>
    <submittedName>
        <fullName evidence="7">Sulfate transporter</fullName>
    </submittedName>
</protein>
<evidence type="ECO:0000256" key="2">
    <source>
        <dbReference type="ARBA" id="ARBA00022692"/>
    </source>
</evidence>
<dbReference type="EMBL" id="LNYX01000008">
    <property type="protein sequence ID" value="KTD65268.1"/>
    <property type="molecule type" value="Genomic_DNA"/>
</dbReference>
<feature type="transmembrane region" description="Helical" evidence="5">
    <location>
        <begin position="54"/>
        <end position="87"/>
    </location>
</feature>
<dbReference type="Pfam" id="PF00916">
    <property type="entry name" value="Sulfate_transp"/>
    <property type="match status" value="1"/>
</dbReference>
<feature type="transmembrane region" description="Helical" evidence="5">
    <location>
        <begin position="289"/>
        <end position="307"/>
    </location>
</feature>
<gene>
    <name evidence="7" type="ORF">Lspi_0728</name>
</gene>
<dbReference type="RefSeq" id="WP_058482674.1">
    <property type="nucleotide sequence ID" value="NZ_CAAAII010000015.1"/>
</dbReference>
<dbReference type="PROSITE" id="PS50801">
    <property type="entry name" value="STAS"/>
    <property type="match status" value="1"/>
</dbReference>
<organism evidence="7 8">
    <name type="scientific">Legionella spiritensis</name>
    <dbReference type="NCBI Taxonomy" id="452"/>
    <lineage>
        <taxon>Bacteria</taxon>
        <taxon>Pseudomonadati</taxon>
        <taxon>Pseudomonadota</taxon>
        <taxon>Gammaproteobacteria</taxon>
        <taxon>Legionellales</taxon>
        <taxon>Legionellaceae</taxon>
        <taxon>Legionella</taxon>
    </lineage>
</organism>
<proteinExistence type="predicted"/>
<feature type="domain" description="STAS" evidence="6">
    <location>
        <begin position="432"/>
        <end position="543"/>
    </location>
</feature>
<dbReference type="SUPFAM" id="SSF52091">
    <property type="entry name" value="SpoIIaa-like"/>
    <property type="match status" value="1"/>
</dbReference>
<reference evidence="7 8" key="1">
    <citation type="submission" date="2015-11" db="EMBL/GenBank/DDBJ databases">
        <title>Genomic analysis of 38 Legionella species identifies large and diverse effector repertoires.</title>
        <authorList>
            <person name="Burstein D."/>
            <person name="Amaro F."/>
            <person name="Zusman T."/>
            <person name="Lifshitz Z."/>
            <person name="Cohen O."/>
            <person name="Gilbert J.A."/>
            <person name="Pupko T."/>
            <person name="Shuman H.A."/>
            <person name="Segal G."/>
        </authorList>
    </citation>
    <scope>NUCLEOTIDE SEQUENCE [LARGE SCALE GENOMIC DNA]</scope>
    <source>
        <strain evidence="7 8">Mt.St.Helens-9</strain>
    </source>
</reference>
<sequence length="567" mass="60470">MIAMREAYGAGLLQRSHWLGNIIAGIIVGVVALPLSMAFAIASGAKPEQGIYTAIVAGVVVSIFGGTRVQIAGPTGAFIAILAGITVQYGMDGLQIATLLAGFILVIMSLLRMGAVIRFIPDPVIVGFTSGIAVIIWVGQWKDFFGLPAVGGEHFHQKLWHLLQVLPHWHIATTALAVFSLLLVIYSQKCPGLKRVPGPLIALLAATVLQAVFNFKGVATIGTAFGGIPYGLPAFHWPELTLSRVIELIGPAFAIAMLGAIESLLSAVVADGMTGTRHNSNQELLGQGLANILTPLFSGFAATGAIARTATNIRNGGNTPVAGIVHALTLVLVLLLLAPLAVHIPLAVLAAILFVVAWNMSEARHFIRMMKQAPRADVAILLITFLLTVFVDLVVAVNIGVILAIVHFLRRMASSVELQLAGDEQLQEELSEENVSKLPEGVLVYIANGPLFFAAVDNFQRALATTHTEPKVLIIRLRWVPFIDGTALRSLEDVIKNLHKRGVRVLFSGANERVRGKLDKAGITELVGVGNMAKDFHTAVTLCKTLEKEGALWEQSTLPLASGYNSV</sequence>
<dbReference type="InterPro" id="IPR001902">
    <property type="entry name" value="SLC26A/SulP_fam"/>
</dbReference>
<dbReference type="Proteomes" id="UP000054877">
    <property type="component" value="Unassembled WGS sequence"/>
</dbReference>
<dbReference type="Pfam" id="PF01740">
    <property type="entry name" value="STAS"/>
    <property type="match status" value="1"/>
</dbReference>
<feature type="transmembrane region" description="Helical" evidence="5">
    <location>
        <begin position="200"/>
        <end position="228"/>
    </location>
</feature>
<comment type="subcellular location">
    <subcellularLocation>
        <location evidence="1">Membrane</location>
        <topology evidence="1">Multi-pass membrane protein</topology>
    </subcellularLocation>
</comment>
<name>A0A0W0Z819_LEGSP</name>
<keyword evidence="3 5" id="KW-1133">Transmembrane helix</keyword>
<dbReference type="AlphaFoldDB" id="A0A0W0Z819"/>
<feature type="transmembrane region" description="Helical" evidence="5">
    <location>
        <begin position="379"/>
        <end position="409"/>
    </location>
</feature>
<dbReference type="PATRIC" id="fig|452.5.peg.797"/>
<evidence type="ECO:0000256" key="1">
    <source>
        <dbReference type="ARBA" id="ARBA00004141"/>
    </source>
</evidence>
<dbReference type="GO" id="GO:0016020">
    <property type="term" value="C:membrane"/>
    <property type="evidence" value="ECO:0007669"/>
    <property type="project" value="UniProtKB-SubCell"/>
</dbReference>
<feature type="transmembrane region" description="Helical" evidence="5">
    <location>
        <begin position="18"/>
        <end position="42"/>
    </location>
</feature>
<keyword evidence="8" id="KW-1185">Reference proteome</keyword>
<keyword evidence="4 5" id="KW-0472">Membrane</keyword>
<dbReference type="STRING" id="452.Lspi_0728"/>
<evidence type="ECO:0000259" key="6">
    <source>
        <dbReference type="PROSITE" id="PS50801"/>
    </source>
</evidence>
<evidence type="ECO:0000256" key="3">
    <source>
        <dbReference type="ARBA" id="ARBA00022989"/>
    </source>
</evidence>